<dbReference type="SUPFAM" id="SSF55729">
    <property type="entry name" value="Acyl-CoA N-acyltransferases (Nat)"/>
    <property type="match status" value="1"/>
</dbReference>
<gene>
    <name evidence="2" type="ORF">DWU98_15890</name>
</gene>
<accession>A0A370WUW2</accession>
<dbReference type="EMBL" id="QRBE01000010">
    <property type="protein sequence ID" value="RDS79919.1"/>
    <property type="molecule type" value="Genomic_DNA"/>
</dbReference>
<dbReference type="Proteomes" id="UP000254258">
    <property type="component" value="Unassembled WGS sequence"/>
</dbReference>
<feature type="domain" description="N-acetyltransferase" evidence="1">
    <location>
        <begin position="523"/>
        <end position="674"/>
    </location>
</feature>
<dbReference type="InterPro" id="IPR016181">
    <property type="entry name" value="Acyl_CoA_acyltransferase"/>
</dbReference>
<organism evidence="2 3">
    <name type="scientific">Dyella monticola</name>
    <dbReference type="NCBI Taxonomy" id="1927958"/>
    <lineage>
        <taxon>Bacteria</taxon>
        <taxon>Pseudomonadati</taxon>
        <taxon>Pseudomonadota</taxon>
        <taxon>Gammaproteobacteria</taxon>
        <taxon>Lysobacterales</taxon>
        <taxon>Rhodanobacteraceae</taxon>
        <taxon>Dyella</taxon>
    </lineage>
</organism>
<dbReference type="AlphaFoldDB" id="A0A370WUW2"/>
<keyword evidence="3" id="KW-1185">Reference proteome</keyword>
<protein>
    <submittedName>
        <fullName evidence="2">N-acetyltransferase</fullName>
    </submittedName>
</protein>
<evidence type="ECO:0000313" key="2">
    <source>
        <dbReference type="EMBL" id="RDS79919.1"/>
    </source>
</evidence>
<proteinExistence type="predicted"/>
<evidence type="ECO:0000259" key="1">
    <source>
        <dbReference type="PROSITE" id="PS51186"/>
    </source>
</evidence>
<sequence>MSAAMRVIPFNLCEVGIMAVADIQVVEQRKVPLPADDDSGVAYETFLAQQGLSDVSTMSASPLLAAGWAHVIARCCDAWRSMGAIDSDHPVVIVDLVGDDGHFSHLMWQALERIWNASSARDYRLRYVACVSPGTDVDAWRGDAGLSVTQNLTVVTLDPIDGEAWRVQAGLDTTNPVVVLAHDYLHRLSCSLRGVHYGQWMEGRVRVCPEDETQAVEYRWTILDKDRSLSQTLRRRYLRVIQSACVQVPSAALRLLGSVATLSRNRFLWLAADHGVVDESRIRLGALAPSHQGSEGGQPQPVNFHALSWEPSVHGAWVHHHQLNERGVVTQAIWRHGDRHLCDSTTRVLRDVLNAAHPELAQTCAQLAHALPADTEPSPYLALLHTSAYDMAVLEAVLGRWCESPPSLGVLERGNWREALQRAWVHCPRTSSQGVLRHALGLLATHWGFFDLARRIFEADANNACVAYCNACSGYATLARQQLDELDPDDAGAIALREELDTRLNRWRTLAWYRPDLARDGDLSIEPLGYEHAESFLRQYHDPQIAMLTRLPELGSVEEVCDWMAEQSGDPRRSTFAVMSASHGFVGVVSLHAGRNGGYFYFWIGNEHQGHGYGQRVARLVFRQAQAQGVESLFTSVYADNARSIDALSAVGFWRLHVHAQPPDEDLVFFARIPEEQRGKSIPAFSSRLAALLTELDSSIALMGCSS</sequence>
<evidence type="ECO:0000313" key="3">
    <source>
        <dbReference type="Proteomes" id="UP000254258"/>
    </source>
</evidence>
<dbReference type="InterPro" id="IPR051531">
    <property type="entry name" value="N-acetyltransferase"/>
</dbReference>
<dbReference type="InterPro" id="IPR000182">
    <property type="entry name" value="GNAT_dom"/>
</dbReference>
<reference evidence="2 3" key="1">
    <citation type="submission" date="2018-07" db="EMBL/GenBank/DDBJ databases">
        <title>Dyella monticola sp. nov. and Dyella psychrodurans sp. nov. isolated from monsoon evergreen broad-leaved forest soil of Dinghu Mountain, China.</title>
        <authorList>
            <person name="Gao Z."/>
            <person name="Qiu L."/>
        </authorList>
    </citation>
    <scope>NUCLEOTIDE SEQUENCE [LARGE SCALE GENOMIC DNA]</scope>
    <source>
        <strain evidence="2 3">4G-K06</strain>
    </source>
</reference>
<dbReference type="Pfam" id="PF13302">
    <property type="entry name" value="Acetyltransf_3"/>
    <property type="match status" value="1"/>
</dbReference>
<dbReference type="PANTHER" id="PTHR43792">
    <property type="entry name" value="GNAT FAMILY, PUTATIVE (AFU_ORTHOLOGUE AFUA_3G00765)-RELATED-RELATED"/>
    <property type="match status" value="1"/>
</dbReference>
<dbReference type="PROSITE" id="PS51186">
    <property type="entry name" value="GNAT"/>
    <property type="match status" value="1"/>
</dbReference>
<comment type="caution">
    <text evidence="2">The sequence shown here is derived from an EMBL/GenBank/DDBJ whole genome shotgun (WGS) entry which is preliminary data.</text>
</comment>
<keyword evidence="2" id="KW-0808">Transferase</keyword>
<name>A0A370WUW2_9GAMM</name>
<dbReference type="Gene3D" id="3.40.630.30">
    <property type="match status" value="1"/>
</dbReference>
<dbReference type="GO" id="GO:0016747">
    <property type="term" value="F:acyltransferase activity, transferring groups other than amino-acyl groups"/>
    <property type="evidence" value="ECO:0007669"/>
    <property type="project" value="InterPro"/>
</dbReference>